<sequence>MALREIESTLPPGFRFFPSDEELVCHYLHKKVANERIAQGSTLVEVDLHAREPWELPEVAKLTASEWYFFSFRDRKYATGSRTNRATKTGYWKATGKDREVRGSSSSSSSRAVVGMRKTLVFYQGRAPNGVKTGWVMHEFRLDSPHSQPREDWVLCRVFQKRKGDGDGPQDSGGAASPTFTGSMSTTTLSQLQPPDHRRHAAAAAGGYYVGSQQLAAGYDSAAGFANPTQPAVPHYQYGGAVIGFPEEFGGGGGVADEYGFGTYLDLGFELDDTASVLGGIRSFPQGWN</sequence>
<reference evidence="8" key="1">
    <citation type="journal article" date="2005" name="PLoS Biol.">
        <title>The genomes of Oryza sativa: a history of duplications.</title>
        <authorList>
            <person name="Yu J."/>
            <person name="Wang J."/>
            <person name="Lin W."/>
            <person name="Li S."/>
            <person name="Li H."/>
            <person name="Zhou J."/>
            <person name="Ni P."/>
            <person name="Dong W."/>
            <person name="Hu S."/>
            <person name="Zeng C."/>
            <person name="Zhang J."/>
            <person name="Zhang Y."/>
            <person name="Li R."/>
            <person name="Xu Z."/>
            <person name="Li S."/>
            <person name="Li X."/>
            <person name="Zheng H."/>
            <person name="Cong L."/>
            <person name="Lin L."/>
            <person name="Yin J."/>
            <person name="Geng J."/>
            <person name="Li G."/>
            <person name="Shi J."/>
            <person name="Liu J."/>
            <person name="Lv H."/>
            <person name="Li J."/>
            <person name="Wang J."/>
            <person name="Deng Y."/>
            <person name="Ran L."/>
            <person name="Shi X."/>
            <person name="Wang X."/>
            <person name="Wu Q."/>
            <person name="Li C."/>
            <person name="Ren X."/>
            <person name="Wang J."/>
            <person name="Wang X."/>
            <person name="Li D."/>
            <person name="Liu D."/>
            <person name="Zhang X."/>
            <person name="Ji Z."/>
            <person name="Zhao W."/>
            <person name="Sun Y."/>
            <person name="Zhang Z."/>
            <person name="Bao J."/>
            <person name="Han Y."/>
            <person name="Dong L."/>
            <person name="Ji J."/>
            <person name="Chen P."/>
            <person name="Wu S."/>
            <person name="Liu J."/>
            <person name="Xiao Y."/>
            <person name="Bu D."/>
            <person name="Tan J."/>
            <person name="Yang L."/>
            <person name="Ye C."/>
            <person name="Zhang J."/>
            <person name="Xu J."/>
            <person name="Zhou Y."/>
            <person name="Yu Y."/>
            <person name="Zhang B."/>
            <person name="Zhuang S."/>
            <person name="Wei H."/>
            <person name="Liu B."/>
            <person name="Lei M."/>
            <person name="Yu H."/>
            <person name="Li Y."/>
            <person name="Xu H."/>
            <person name="Wei S."/>
            <person name="He X."/>
            <person name="Fang L."/>
            <person name="Zhang Z."/>
            <person name="Zhang Y."/>
            <person name="Huang X."/>
            <person name="Su Z."/>
            <person name="Tong W."/>
            <person name="Li J."/>
            <person name="Tong Z."/>
            <person name="Li S."/>
            <person name="Ye J."/>
            <person name="Wang L."/>
            <person name="Fang L."/>
            <person name="Lei T."/>
            <person name="Chen C."/>
            <person name="Chen H."/>
            <person name="Xu Z."/>
            <person name="Li H."/>
            <person name="Huang H."/>
            <person name="Zhang F."/>
            <person name="Xu H."/>
            <person name="Li N."/>
            <person name="Zhao C."/>
            <person name="Li S."/>
            <person name="Dong L."/>
            <person name="Huang Y."/>
            <person name="Li L."/>
            <person name="Xi Y."/>
            <person name="Qi Q."/>
            <person name="Li W."/>
            <person name="Zhang B."/>
            <person name="Hu W."/>
            <person name="Zhang Y."/>
            <person name="Tian X."/>
            <person name="Jiao Y."/>
            <person name="Liang X."/>
            <person name="Jin J."/>
            <person name="Gao L."/>
            <person name="Zheng W."/>
            <person name="Hao B."/>
            <person name="Liu S."/>
            <person name="Wang W."/>
            <person name="Yuan L."/>
            <person name="Cao M."/>
            <person name="McDermott J."/>
            <person name="Samudrala R."/>
            <person name="Wang J."/>
            <person name="Wong G.K."/>
            <person name="Yang H."/>
        </authorList>
    </citation>
    <scope>NUCLEOTIDE SEQUENCE [LARGE SCALE GENOMIC DNA]</scope>
</reference>
<feature type="region of interest" description="Disordered" evidence="6">
    <location>
        <begin position="163"/>
        <end position="194"/>
    </location>
</feature>
<evidence type="ECO:0000256" key="2">
    <source>
        <dbReference type="ARBA" id="ARBA00023015"/>
    </source>
</evidence>
<reference evidence="8" key="2">
    <citation type="submission" date="2008-12" db="EMBL/GenBank/DDBJ databases">
        <title>Improved gene annotation of the rice (Oryza sativa) genomes.</title>
        <authorList>
            <person name="Wang J."/>
            <person name="Li R."/>
            <person name="Fan W."/>
            <person name="Huang Q."/>
            <person name="Zhang J."/>
            <person name="Zhou Y."/>
            <person name="Hu Y."/>
            <person name="Zi S."/>
            <person name="Li J."/>
            <person name="Ni P."/>
            <person name="Zheng H."/>
            <person name="Zhang Y."/>
            <person name="Zhao M."/>
            <person name="Hao Q."/>
            <person name="McDermott J."/>
            <person name="Samudrala R."/>
            <person name="Kristiansen K."/>
            <person name="Wong G.K.-S."/>
        </authorList>
    </citation>
    <scope>NUCLEOTIDE SEQUENCE</scope>
</reference>
<dbReference type="PROSITE" id="PS51005">
    <property type="entry name" value="NAC"/>
    <property type="match status" value="1"/>
</dbReference>
<accession>A3A972</accession>
<dbReference type="Proteomes" id="UP000007752">
    <property type="component" value="Chromosome 2"/>
</dbReference>
<evidence type="ECO:0000256" key="4">
    <source>
        <dbReference type="ARBA" id="ARBA00023163"/>
    </source>
</evidence>
<feature type="domain" description="NAC" evidence="7">
    <location>
        <begin position="10"/>
        <end position="161"/>
    </location>
</feature>
<keyword evidence="4" id="KW-0804">Transcription</keyword>
<evidence type="ECO:0000256" key="5">
    <source>
        <dbReference type="ARBA" id="ARBA00023242"/>
    </source>
</evidence>
<dbReference type="Gene3D" id="2.170.150.80">
    <property type="entry name" value="NAC domain"/>
    <property type="match status" value="1"/>
</dbReference>
<evidence type="ECO:0000313" key="8">
    <source>
        <dbReference type="EMBL" id="EAZ23861.1"/>
    </source>
</evidence>
<dbReference type="PANTHER" id="PTHR31744:SF80">
    <property type="entry name" value="NAC DOMAIN CONTAINING PROTEIN 74"/>
    <property type="match status" value="1"/>
</dbReference>
<keyword evidence="3" id="KW-0238">DNA-binding</keyword>
<organism evidence="8">
    <name type="scientific">Oryza sativa subsp. japonica</name>
    <name type="common">Rice</name>
    <dbReference type="NCBI Taxonomy" id="39947"/>
    <lineage>
        <taxon>Eukaryota</taxon>
        <taxon>Viridiplantae</taxon>
        <taxon>Streptophyta</taxon>
        <taxon>Embryophyta</taxon>
        <taxon>Tracheophyta</taxon>
        <taxon>Spermatophyta</taxon>
        <taxon>Magnoliopsida</taxon>
        <taxon>Liliopsida</taxon>
        <taxon>Poales</taxon>
        <taxon>Poaceae</taxon>
        <taxon>BOP clade</taxon>
        <taxon>Oryzoideae</taxon>
        <taxon>Oryzeae</taxon>
        <taxon>Oryzinae</taxon>
        <taxon>Oryza</taxon>
        <taxon>Oryza sativa</taxon>
    </lineage>
</organism>
<dbReference type="PANTHER" id="PTHR31744">
    <property type="entry name" value="PROTEIN CUP-SHAPED COTYLEDON 2-RELATED"/>
    <property type="match status" value="1"/>
</dbReference>
<evidence type="ECO:0000256" key="1">
    <source>
        <dbReference type="ARBA" id="ARBA00004123"/>
    </source>
</evidence>
<dbReference type="GO" id="GO:0003677">
    <property type="term" value="F:DNA binding"/>
    <property type="evidence" value="ECO:0007669"/>
    <property type="project" value="UniProtKB-KW"/>
</dbReference>
<protein>
    <recommendedName>
        <fullName evidence="7">NAC domain-containing protein</fullName>
    </recommendedName>
</protein>
<keyword evidence="2" id="KW-0805">Transcription regulation</keyword>
<dbReference type="InterPro" id="IPR003441">
    <property type="entry name" value="NAC-dom"/>
</dbReference>
<evidence type="ECO:0000259" key="7">
    <source>
        <dbReference type="PROSITE" id="PS51005"/>
    </source>
</evidence>
<evidence type="ECO:0000256" key="6">
    <source>
        <dbReference type="SAM" id="MobiDB-lite"/>
    </source>
</evidence>
<gene>
    <name evidence="8" type="ORF">OsJ_07576</name>
</gene>
<dbReference type="InterPro" id="IPR036093">
    <property type="entry name" value="NAC_dom_sf"/>
</dbReference>
<feature type="compositionally biased region" description="Polar residues" evidence="6">
    <location>
        <begin position="178"/>
        <end position="193"/>
    </location>
</feature>
<dbReference type="SUPFAM" id="SSF101941">
    <property type="entry name" value="NAC domain"/>
    <property type="match status" value="1"/>
</dbReference>
<name>A3A972_ORYSJ</name>
<dbReference type="GO" id="GO:0006355">
    <property type="term" value="P:regulation of DNA-templated transcription"/>
    <property type="evidence" value="ECO:0007669"/>
    <property type="project" value="InterPro"/>
</dbReference>
<dbReference type="Pfam" id="PF02365">
    <property type="entry name" value="NAM"/>
    <property type="match status" value="1"/>
</dbReference>
<proteinExistence type="predicted"/>
<comment type="subcellular location">
    <subcellularLocation>
        <location evidence="1">Nucleus</location>
    </subcellularLocation>
</comment>
<dbReference type="EMBL" id="CM000139">
    <property type="protein sequence ID" value="EAZ23861.1"/>
    <property type="molecule type" value="Genomic_DNA"/>
</dbReference>
<keyword evidence="5" id="KW-0539">Nucleus</keyword>
<dbReference type="AlphaFoldDB" id="A3A972"/>
<evidence type="ECO:0000256" key="3">
    <source>
        <dbReference type="ARBA" id="ARBA00023125"/>
    </source>
</evidence>
<dbReference type="GO" id="GO:0005634">
    <property type="term" value="C:nucleus"/>
    <property type="evidence" value="ECO:0007669"/>
    <property type="project" value="UniProtKB-SubCell"/>
</dbReference>